<dbReference type="STRING" id="536979.SAMN04488055_1041"/>
<organism evidence="2 3">
    <name type="scientific">Chitinophaga niabensis</name>
    <dbReference type="NCBI Taxonomy" id="536979"/>
    <lineage>
        <taxon>Bacteria</taxon>
        <taxon>Pseudomonadati</taxon>
        <taxon>Bacteroidota</taxon>
        <taxon>Chitinophagia</taxon>
        <taxon>Chitinophagales</taxon>
        <taxon>Chitinophagaceae</taxon>
        <taxon>Chitinophaga</taxon>
    </lineage>
</organism>
<dbReference type="AlphaFoldDB" id="A0A1N6DSJ3"/>
<dbReference type="EMBL" id="FSRA01000001">
    <property type="protein sequence ID" value="SIN73667.1"/>
    <property type="molecule type" value="Genomic_DNA"/>
</dbReference>
<reference evidence="2 3" key="1">
    <citation type="submission" date="2016-11" db="EMBL/GenBank/DDBJ databases">
        <authorList>
            <person name="Jaros S."/>
            <person name="Januszkiewicz K."/>
            <person name="Wedrychowicz H."/>
        </authorList>
    </citation>
    <scope>NUCLEOTIDE SEQUENCE [LARGE SCALE GENOMIC DNA]</scope>
    <source>
        <strain evidence="2 3">DSM 24787</strain>
    </source>
</reference>
<name>A0A1N6DSJ3_9BACT</name>
<sequence>MRTAIAFVILLSACNQAGTGSKNDSSATENTTPQGAVASCYNKINGRDTVKLSLVVDEDKVNGTLEYNIYEKDKNTGVITGTMEDNILRATYEFQSEGVKSTRNVVFKIMGDQAYEAQADSLTSDGLPVFNGDATLLKFEPSPFKKIPCE</sequence>
<accession>A0A1N6DSJ3</accession>
<evidence type="ECO:0000313" key="2">
    <source>
        <dbReference type="EMBL" id="SIN73667.1"/>
    </source>
</evidence>
<dbReference type="OrthoDB" id="794403at2"/>
<evidence type="ECO:0000256" key="1">
    <source>
        <dbReference type="SAM" id="SignalP"/>
    </source>
</evidence>
<evidence type="ECO:0008006" key="4">
    <source>
        <dbReference type="Google" id="ProtNLM"/>
    </source>
</evidence>
<feature type="signal peptide" evidence="1">
    <location>
        <begin position="1"/>
        <end position="17"/>
    </location>
</feature>
<keyword evidence="1" id="KW-0732">Signal</keyword>
<dbReference type="Proteomes" id="UP000185003">
    <property type="component" value="Unassembled WGS sequence"/>
</dbReference>
<gene>
    <name evidence="2" type="ORF">SAMN04488055_1041</name>
</gene>
<dbReference type="RefSeq" id="WP_074238221.1">
    <property type="nucleotide sequence ID" value="NZ_FSRA01000001.1"/>
</dbReference>
<proteinExistence type="predicted"/>
<feature type="chain" id="PRO_5012093924" description="NlpE N-terminal domain-containing protein" evidence="1">
    <location>
        <begin position="18"/>
        <end position="150"/>
    </location>
</feature>
<protein>
    <recommendedName>
        <fullName evidence="4">NlpE N-terminal domain-containing protein</fullName>
    </recommendedName>
</protein>
<keyword evidence="3" id="KW-1185">Reference proteome</keyword>
<evidence type="ECO:0000313" key="3">
    <source>
        <dbReference type="Proteomes" id="UP000185003"/>
    </source>
</evidence>